<proteinExistence type="predicted"/>
<protein>
    <submittedName>
        <fullName evidence="1">Uncharacterized protein</fullName>
    </submittedName>
</protein>
<organism evidence="1">
    <name type="scientific">Siphoviridae sp. ctlHU7</name>
    <dbReference type="NCBI Taxonomy" id="2827588"/>
    <lineage>
        <taxon>Viruses</taxon>
        <taxon>Duplodnaviria</taxon>
        <taxon>Heunggongvirae</taxon>
        <taxon>Uroviricota</taxon>
        <taxon>Caudoviricetes</taxon>
    </lineage>
</organism>
<name>A0A8S5LHU9_9CAUD</name>
<accession>A0A8S5LHU9</accession>
<evidence type="ECO:0000313" key="1">
    <source>
        <dbReference type="EMBL" id="DAD69677.1"/>
    </source>
</evidence>
<reference evidence="1" key="1">
    <citation type="journal article" date="2021" name="Proc. Natl. Acad. Sci. U.S.A.">
        <title>A Catalog of Tens of Thousands of Viruses from Human Metagenomes Reveals Hidden Associations with Chronic Diseases.</title>
        <authorList>
            <person name="Tisza M.J."/>
            <person name="Buck C.B."/>
        </authorList>
    </citation>
    <scope>NUCLEOTIDE SEQUENCE</scope>
    <source>
        <strain evidence="1">CtlHU7</strain>
    </source>
</reference>
<sequence length="34" mass="3733">MSLLLRADLIPRSALMLKTIPHPGVLQQTDGSLF</sequence>
<dbReference type="EMBL" id="BK015853">
    <property type="protein sequence ID" value="DAD69677.1"/>
    <property type="molecule type" value="Genomic_DNA"/>
</dbReference>